<name>A0ACC2NFR0_9HYME</name>
<evidence type="ECO:0000313" key="2">
    <source>
        <dbReference type="Proteomes" id="UP001239111"/>
    </source>
</evidence>
<keyword evidence="2" id="KW-1185">Reference proteome</keyword>
<protein>
    <submittedName>
        <fullName evidence="1">Uncharacterized protein</fullName>
    </submittedName>
</protein>
<sequence>MKFSLFLCAFGLVALAFPAHSAPQPQMYQIPEEILQMYGTRLPNGFISVPYNIVQQYGTMNRNGGVMSPCPGQQPGGQMVPNLPLPPQANQLPQSNLPGIEE</sequence>
<gene>
    <name evidence="1" type="ORF">QAD02_001289</name>
</gene>
<feature type="non-terminal residue" evidence="1">
    <location>
        <position position="102"/>
    </location>
</feature>
<dbReference type="EMBL" id="CM056743">
    <property type="protein sequence ID" value="KAJ8670030.1"/>
    <property type="molecule type" value="Genomic_DNA"/>
</dbReference>
<accession>A0ACC2NFR0</accession>
<comment type="caution">
    <text evidence="1">The sequence shown here is derived from an EMBL/GenBank/DDBJ whole genome shotgun (WGS) entry which is preliminary data.</text>
</comment>
<evidence type="ECO:0000313" key="1">
    <source>
        <dbReference type="EMBL" id="KAJ8670030.1"/>
    </source>
</evidence>
<dbReference type="Proteomes" id="UP001239111">
    <property type="component" value="Chromosome 3"/>
</dbReference>
<reference evidence="1" key="1">
    <citation type="submission" date="2023-04" db="EMBL/GenBank/DDBJ databases">
        <title>A chromosome-level genome assembly of the parasitoid wasp Eretmocerus hayati.</title>
        <authorList>
            <person name="Zhong Y."/>
            <person name="Liu S."/>
            <person name="Liu Y."/>
        </authorList>
    </citation>
    <scope>NUCLEOTIDE SEQUENCE</scope>
    <source>
        <strain evidence="1">ZJU_SS_LIU_2023</strain>
    </source>
</reference>
<organism evidence="1 2">
    <name type="scientific">Eretmocerus hayati</name>
    <dbReference type="NCBI Taxonomy" id="131215"/>
    <lineage>
        <taxon>Eukaryota</taxon>
        <taxon>Metazoa</taxon>
        <taxon>Ecdysozoa</taxon>
        <taxon>Arthropoda</taxon>
        <taxon>Hexapoda</taxon>
        <taxon>Insecta</taxon>
        <taxon>Pterygota</taxon>
        <taxon>Neoptera</taxon>
        <taxon>Endopterygota</taxon>
        <taxon>Hymenoptera</taxon>
        <taxon>Apocrita</taxon>
        <taxon>Proctotrupomorpha</taxon>
        <taxon>Chalcidoidea</taxon>
        <taxon>Aphelinidae</taxon>
        <taxon>Aphelininae</taxon>
        <taxon>Eretmocerus</taxon>
    </lineage>
</organism>
<proteinExistence type="predicted"/>